<keyword evidence="1" id="KW-0812">Transmembrane</keyword>
<dbReference type="Proteomes" id="UP000831782">
    <property type="component" value="Chromosome"/>
</dbReference>
<accession>A0ABY4ER96</accession>
<reference evidence="2 3" key="1">
    <citation type="submission" date="2022-04" db="EMBL/GenBank/DDBJ databases">
        <title>Gracilibacillus sp. isolated from saltern.</title>
        <authorList>
            <person name="Won M."/>
            <person name="Lee C.-M."/>
            <person name="Woen H.-Y."/>
            <person name="Kwon S.-W."/>
        </authorList>
    </citation>
    <scope>NUCLEOTIDE SEQUENCE [LARGE SCALE GENOMIC DNA]</scope>
    <source>
        <strain evidence="2 3">SSWR10-1</strain>
    </source>
</reference>
<feature type="transmembrane region" description="Helical" evidence="1">
    <location>
        <begin position="21"/>
        <end position="48"/>
    </location>
</feature>
<keyword evidence="1" id="KW-1133">Transmembrane helix</keyword>
<dbReference type="EMBL" id="CP095072">
    <property type="protein sequence ID" value="UOQ46960.1"/>
    <property type="molecule type" value="Genomic_DNA"/>
</dbReference>
<name>A0ABY4ER96_9BACI</name>
<proteinExistence type="predicted"/>
<sequence length="62" mass="7562">MKTRRNKTKTKRSQIKNEPYSFWEFLFDILILIPEIIFLPFRIIFWLFRGAGKIIGNLFEII</sequence>
<keyword evidence="3" id="KW-1185">Reference proteome</keyword>
<keyword evidence="1" id="KW-0472">Membrane</keyword>
<protein>
    <submittedName>
        <fullName evidence="2">Uncharacterized protein</fullName>
    </submittedName>
</protein>
<evidence type="ECO:0000313" key="2">
    <source>
        <dbReference type="EMBL" id="UOQ46960.1"/>
    </source>
</evidence>
<dbReference type="RefSeq" id="WP_244715612.1">
    <property type="nucleotide sequence ID" value="NZ_CP095072.1"/>
</dbReference>
<evidence type="ECO:0000256" key="1">
    <source>
        <dbReference type="SAM" id="Phobius"/>
    </source>
</evidence>
<gene>
    <name evidence="2" type="ORF">MUN88_12760</name>
</gene>
<organism evidence="2 3">
    <name type="scientific">Gracilibacillus caseinilyticus</name>
    <dbReference type="NCBI Taxonomy" id="2932256"/>
    <lineage>
        <taxon>Bacteria</taxon>
        <taxon>Bacillati</taxon>
        <taxon>Bacillota</taxon>
        <taxon>Bacilli</taxon>
        <taxon>Bacillales</taxon>
        <taxon>Bacillaceae</taxon>
        <taxon>Gracilibacillus</taxon>
    </lineage>
</organism>
<evidence type="ECO:0000313" key="3">
    <source>
        <dbReference type="Proteomes" id="UP000831782"/>
    </source>
</evidence>